<accession>A0A176VZM7</accession>
<feature type="compositionally biased region" description="Basic and acidic residues" evidence="1">
    <location>
        <begin position="81"/>
        <end position="97"/>
    </location>
</feature>
<sequence length="268" mass="29753">MACHTSRTRPSRICDGISPSVANIHAAATSASSSSMALLWLPSSRPWPSLSNRARPTEVRAGREGRKEGGVPSSGWTVAEPGKDDRGQRDRDRDAESDNDRLGLVWLGLARLFALLPLGWLAGWLGLGLGLGHQPASKSEVKCVGSGPRNVSGSEDGLSGFCRARGRRRPEQERQQTRRETRRTGDRLVDFEGGRERERERGGGERRRCWLVVGFESEEDEEEQEDRGRGQWKKEKLPTSERYDEGEVSTIEEGREGRGMVVEGAREM</sequence>
<name>A0A176VZM7_MARPO</name>
<feature type="transmembrane region" description="Helical" evidence="2">
    <location>
        <begin position="104"/>
        <end position="129"/>
    </location>
</feature>
<evidence type="ECO:0000313" key="3">
    <source>
        <dbReference type="EMBL" id="OAE25655.1"/>
    </source>
</evidence>
<reference evidence="3" key="1">
    <citation type="submission" date="2016-03" db="EMBL/GenBank/DDBJ databases">
        <title>Mechanisms controlling the formation of the plant cell surface in tip-growing cells are functionally conserved among land plants.</title>
        <authorList>
            <person name="Honkanen S."/>
            <person name="Jones V.A."/>
            <person name="Morieri G."/>
            <person name="Champion C."/>
            <person name="Hetherington A.J."/>
            <person name="Kelly S."/>
            <person name="Saint-Marcoux D."/>
            <person name="Proust H."/>
            <person name="Prescott H."/>
            <person name="Dolan L."/>
        </authorList>
    </citation>
    <scope>NUCLEOTIDE SEQUENCE [LARGE SCALE GENOMIC DNA]</scope>
    <source>
        <tissue evidence="3">Whole gametophyte</tissue>
    </source>
</reference>
<keyword evidence="2" id="KW-1133">Transmembrane helix</keyword>
<feature type="region of interest" description="Disordered" evidence="1">
    <location>
        <begin position="44"/>
        <end position="97"/>
    </location>
</feature>
<feature type="region of interest" description="Disordered" evidence="1">
    <location>
        <begin position="144"/>
        <end position="197"/>
    </location>
</feature>
<proteinExistence type="predicted"/>
<keyword evidence="4" id="KW-1185">Reference proteome</keyword>
<keyword evidence="2" id="KW-0472">Membrane</keyword>
<feature type="compositionally biased region" description="Basic and acidic residues" evidence="1">
    <location>
        <begin position="169"/>
        <end position="197"/>
    </location>
</feature>
<protein>
    <submittedName>
        <fullName evidence="3">Uncharacterized protein</fullName>
    </submittedName>
</protein>
<evidence type="ECO:0000256" key="1">
    <source>
        <dbReference type="SAM" id="MobiDB-lite"/>
    </source>
</evidence>
<gene>
    <name evidence="3" type="ORF">AXG93_4368s1140</name>
</gene>
<keyword evidence="2" id="KW-0812">Transmembrane</keyword>
<dbReference type="AlphaFoldDB" id="A0A176VZM7"/>
<dbReference type="EMBL" id="LVLJ01002295">
    <property type="protein sequence ID" value="OAE25655.1"/>
    <property type="molecule type" value="Genomic_DNA"/>
</dbReference>
<comment type="caution">
    <text evidence="3">The sequence shown here is derived from an EMBL/GenBank/DDBJ whole genome shotgun (WGS) entry which is preliminary data.</text>
</comment>
<feature type="region of interest" description="Disordered" evidence="1">
    <location>
        <begin position="217"/>
        <end position="268"/>
    </location>
</feature>
<organism evidence="3 4">
    <name type="scientific">Marchantia polymorpha subsp. ruderalis</name>
    <dbReference type="NCBI Taxonomy" id="1480154"/>
    <lineage>
        <taxon>Eukaryota</taxon>
        <taxon>Viridiplantae</taxon>
        <taxon>Streptophyta</taxon>
        <taxon>Embryophyta</taxon>
        <taxon>Marchantiophyta</taxon>
        <taxon>Marchantiopsida</taxon>
        <taxon>Marchantiidae</taxon>
        <taxon>Marchantiales</taxon>
        <taxon>Marchantiaceae</taxon>
        <taxon>Marchantia</taxon>
    </lineage>
</organism>
<evidence type="ECO:0000313" key="4">
    <source>
        <dbReference type="Proteomes" id="UP000077202"/>
    </source>
</evidence>
<feature type="compositionally biased region" description="Basic and acidic residues" evidence="1">
    <location>
        <begin position="226"/>
        <end position="245"/>
    </location>
</feature>
<feature type="compositionally biased region" description="Basic and acidic residues" evidence="1">
    <location>
        <begin position="252"/>
        <end position="268"/>
    </location>
</feature>
<feature type="compositionally biased region" description="Basic and acidic residues" evidence="1">
    <location>
        <begin position="55"/>
        <end position="69"/>
    </location>
</feature>
<evidence type="ECO:0000256" key="2">
    <source>
        <dbReference type="SAM" id="Phobius"/>
    </source>
</evidence>
<dbReference type="Proteomes" id="UP000077202">
    <property type="component" value="Unassembled WGS sequence"/>
</dbReference>